<evidence type="ECO:0000313" key="2">
    <source>
        <dbReference type="EMBL" id="HEB96187.1"/>
    </source>
</evidence>
<accession>A0A831WAI6</accession>
<sequence length="474" mass="51373">MTLRSLLKPLLPALLLATTAPLPAATGGESRSLDAVSYFSALSNLASPIMFGGFGEPLITSPYERDQWLRRAGFVTRPPMPDIPVVGAVYRSALPVFRQTPDYSRPETLAWDDSTFDRTLDPGAQAWTLIKITSPRFHLQFHDLPDNRLAALMMVPQAREQAGVLAGRLRDADGLFAPRGPDGSFQAATPADQAAVLWGASNLILAATRDSGDYWHQAYRDLVDADDYRPLADSALQALDRLPPTTAPDLAIAIEALGRYTLIAADAGKRDRARARARDYGNRLQRAGTRGTTDLAAAIYGLTEAGRLLGDDGFGAAAGRLSGELLGRWEPEQGLFRNGTGEYTPRDIGFLAAALNAMRWYGRGDVAERAGRLHPRFLQGMILDSGLLRASPRALISPPYLQNPTVAAFDRLPDPAQLGQAPVFVSRVRRQEGGWQVTDPRFSMAGAQFLGNMLALRTGGEADIFLPPELLDGE</sequence>
<feature type="signal peptide" evidence="1">
    <location>
        <begin position="1"/>
        <end position="24"/>
    </location>
</feature>
<evidence type="ECO:0000256" key="1">
    <source>
        <dbReference type="SAM" id="SignalP"/>
    </source>
</evidence>
<dbReference type="Proteomes" id="UP000886251">
    <property type="component" value="Unassembled WGS sequence"/>
</dbReference>
<name>A0A831WAI6_9GAMM</name>
<dbReference type="EMBL" id="DRKP01000079">
    <property type="protein sequence ID" value="HEB96187.1"/>
    <property type="molecule type" value="Genomic_DNA"/>
</dbReference>
<proteinExistence type="predicted"/>
<reference evidence="2" key="1">
    <citation type="journal article" date="2020" name="mSystems">
        <title>Genome- and Community-Level Interaction Insights into Carbon Utilization and Element Cycling Functions of Hydrothermarchaeota in Hydrothermal Sediment.</title>
        <authorList>
            <person name="Zhou Z."/>
            <person name="Liu Y."/>
            <person name="Xu W."/>
            <person name="Pan J."/>
            <person name="Luo Z.H."/>
            <person name="Li M."/>
        </authorList>
    </citation>
    <scope>NUCLEOTIDE SEQUENCE [LARGE SCALE GENOMIC DNA]</scope>
    <source>
        <strain evidence="2">HyVt-443</strain>
    </source>
</reference>
<dbReference type="AlphaFoldDB" id="A0A831WAI6"/>
<feature type="chain" id="PRO_5032552470" evidence="1">
    <location>
        <begin position="25"/>
        <end position="474"/>
    </location>
</feature>
<keyword evidence="1" id="KW-0732">Signal</keyword>
<protein>
    <submittedName>
        <fullName evidence="2">Uncharacterized protein</fullName>
    </submittedName>
</protein>
<comment type="caution">
    <text evidence="2">The sequence shown here is derived from an EMBL/GenBank/DDBJ whole genome shotgun (WGS) entry which is preliminary data.</text>
</comment>
<gene>
    <name evidence="2" type="ORF">ENI96_07130</name>
</gene>
<organism evidence="2">
    <name type="scientific">Sedimenticola thiotaurini</name>
    <dbReference type="NCBI Taxonomy" id="1543721"/>
    <lineage>
        <taxon>Bacteria</taxon>
        <taxon>Pseudomonadati</taxon>
        <taxon>Pseudomonadota</taxon>
        <taxon>Gammaproteobacteria</taxon>
        <taxon>Chromatiales</taxon>
        <taxon>Sedimenticolaceae</taxon>
        <taxon>Sedimenticola</taxon>
    </lineage>
</organism>